<name>A0ABS6HJB5_MYCGD</name>
<evidence type="ECO:0000259" key="5">
    <source>
        <dbReference type="PROSITE" id="PS50949"/>
    </source>
</evidence>
<keyword evidence="7" id="KW-1185">Reference proteome</keyword>
<evidence type="ECO:0000313" key="6">
    <source>
        <dbReference type="EMBL" id="MBU8822401.1"/>
    </source>
</evidence>
<keyword evidence="1" id="KW-0805">Transcription regulation</keyword>
<dbReference type="InterPro" id="IPR008920">
    <property type="entry name" value="TF_FadR/GntR_C"/>
</dbReference>
<evidence type="ECO:0000256" key="2">
    <source>
        <dbReference type="ARBA" id="ARBA00023125"/>
    </source>
</evidence>
<dbReference type="Gene3D" id="1.20.120.530">
    <property type="entry name" value="GntR ligand-binding domain-like"/>
    <property type="match status" value="1"/>
</dbReference>
<dbReference type="InterPro" id="IPR036390">
    <property type="entry name" value="WH_DNA-bd_sf"/>
</dbReference>
<feature type="compositionally biased region" description="Low complexity" evidence="4">
    <location>
        <begin position="15"/>
        <end position="27"/>
    </location>
</feature>
<dbReference type="SUPFAM" id="SSF46785">
    <property type="entry name" value="Winged helix' DNA-binding domain"/>
    <property type="match status" value="1"/>
</dbReference>
<dbReference type="Gene3D" id="1.10.10.10">
    <property type="entry name" value="Winged helix-like DNA-binding domain superfamily/Winged helix DNA-binding domain"/>
    <property type="match status" value="1"/>
</dbReference>
<proteinExistence type="predicted"/>
<dbReference type="Proteomes" id="UP000696413">
    <property type="component" value="Unassembled WGS sequence"/>
</dbReference>
<evidence type="ECO:0000313" key="7">
    <source>
        <dbReference type="Proteomes" id="UP000696413"/>
    </source>
</evidence>
<dbReference type="SMART" id="SM00895">
    <property type="entry name" value="FCD"/>
    <property type="match status" value="1"/>
</dbReference>
<dbReference type="InterPro" id="IPR000524">
    <property type="entry name" value="Tscrpt_reg_HTH_GntR"/>
</dbReference>
<dbReference type="EMBL" id="JAHBOM010000004">
    <property type="protein sequence ID" value="MBU8822401.1"/>
    <property type="molecule type" value="Genomic_DNA"/>
</dbReference>
<keyword evidence="3" id="KW-0804">Transcription</keyword>
<dbReference type="Pfam" id="PF07729">
    <property type="entry name" value="FCD"/>
    <property type="match status" value="1"/>
</dbReference>
<dbReference type="PRINTS" id="PR00035">
    <property type="entry name" value="HTHGNTR"/>
</dbReference>
<dbReference type="InterPro" id="IPR036388">
    <property type="entry name" value="WH-like_DNA-bd_sf"/>
</dbReference>
<protein>
    <submittedName>
        <fullName evidence="6">GntR family transcriptional regulator</fullName>
    </submittedName>
</protein>
<feature type="domain" description="HTH gntR-type" evidence="5">
    <location>
        <begin position="36"/>
        <end position="107"/>
    </location>
</feature>
<comment type="caution">
    <text evidence="6">The sequence shown here is derived from an EMBL/GenBank/DDBJ whole genome shotgun (WGS) entry which is preliminary data.</text>
</comment>
<dbReference type="PANTHER" id="PTHR43537:SF5">
    <property type="entry name" value="UXU OPERON TRANSCRIPTIONAL REGULATOR"/>
    <property type="match status" value="1"/>
</dbReference>
<sequence>MKTMAGQDARTAQVSGARGPAPGSASGLLARELETPSRVDEITDRLVTAIAIGEYLPGARLPSERELASSLRVGRMTVRAALARLVDLGLVETKSAGRGGGTYVLQQWPESSTAAVGRTLTMRVDELRDRCDAICRIHGAVCRAAAESRSEHDVAVLRERLQAYRSAPSGLAAQQADSALHLAIMDAAGNAVLKQVLLDLEASVSIGAPAHLWGEPGTMRDMELRALRQHEQLIDAIERGHADHADELARAHVAIDFELISAAMRRAGVLAE</sequence>
<gene>
    <name evidence="6" type="ORF">KL859_05860</name>
</gene>
<accession>A0ABS6HJB5</accession>
<evidence type="ECO:0000256" key="1">
    <source>
        <dbReference type="ARBA" id="ARBA00023015"/>
    </source>
</evidence>
<evidence type="ECO:0000256" key="4">
    <source>
        <dbReference type="SAM" id="MobiDB-lite"/>
    </source>
</evidence>
<dbReference type="PANTHER" id="PTHR43537">
    <property type="entry name" value="TRANSCRIPTIONAL REGULATOR, GNTR FAMILY"/>
    <property type="match status" value="1"/>
</dbReference>
<reference evidence="6 7" key="1">
    <citation type="submission" date="2021-05" db="EMBL/GenBank/DDBJ databases">
        <title>Draft Genome Sequences of Clinical Respiratory Isolates of Mycobacterium goodii Recovered in Ireland.</title>
        <authorList>
            <person name="Flanagan P.R."/>
            <person name="Mok S."/>
            <person name="Roycroft E."/>
            <person name="Rogers T.R."/>
            <person name="Fitzgibbon M."/>
        </authorList>
    </citation>
    <scope>NUCLEOTIDE SEQUENCE [LARGE SCALE GENOMIC DNA]</scope>
    <source>
        <strain evidence="6 7">14IE55</strain>
    </source>
</reference>
<feature type="region of interest" description="Disordered" evidence="4">
    <location>
        <begin position="1"/>
        <end position="31"/>
    </location>
</feature>
<dbReference type="SMART" id="SM00345">
    <property type="entry name" value="HTH_GNTR"/>
    <property type="match status" value="1"/>
</dbReference>
<keyword evidence="2" id="KW-0238">DNA-binding</keyword>
<evidence type="ECO:0000256" key="3">
    <source>
        <dbReference type="ARBA" id="ARBA00023163"/>
    </source>
</evidence>
<dbReference type="InterPro" id="IPR011711">
    <property type="entry name" value="GntR_C"/>
</dbReference>
<organism evidence="6 7">
    <name type="scientific">Mycolicibacterium goodii</name>
    <name type="common">Mycobacterium goodii</name>
    <dbReference type="NCBI Taxonomy" id="134601"/>
    <lineage>
        <taxon>Bacteria</taxon>
        <taxon>Bacillati</taxon>
        <taxon>Actinomycetota</taxon>
        <taxon>Actinomycetes</taxon>
        <taxon>Mycobacteriales</taxon>
        <taxon>Mycobacteriaceae</taxon>
        <taxon>Mycolicibacterium</taxon>
    </lineage>
</organism>
<dbReference type="RefSeq" id="WP_214394407.1">
    <property type="nucleotide sequence ID" value="NZ_JAHBOM010000004.1"/>
</dbReference>
<dbReference type="Pfam" id="PF00392">
    <property type="entry name" value="GntR"/>
    <property type="match status" value="1"/>
</dbReference>
<dbReference type="SUPFAM" id="SSF48008">
    <property type="entry name" value="GntR ligand-binding domain-like"/>
    <property type="match status" value="1"/>
</dbReference>
<dbReference type="CDD" id="cd07377">
    <property type="entry name" value="WHTH_GntR"/>
    <property type="match status" value="1"/>
</dbReference>
<dbReference type="PROSITE" id="PS50949">
    <property type="entry name" value="HTH_GNTR"/>
    <property type="match status" value="1"/>
</dbReference>